<feature type="non-terminal residue" evidence="11">
    <location>
        <position position="853"/>
    </location>
</feature>
<dbReference type="PANTHER" id="PTHR14513:SF0">
    <property type="entry name" value="PROTECTION OF TELOMERES PROTEIN 1"/>
    <property type="match status" value="1"/>
</dbReference>
<evidence type="ECO:0000313" key="11">
    <source>
        <dbReference type="EMBL" id="CAG5131978.1"/>
    </source>
</evidence>
<evidence type="ECO:0000256" key="7">
    <source>
        <dbReference type="ARBA" id="ARBA00023125"/>
    </source>
</evidence>
<feature type="compositionally biased region" description="Basic and acidic residues" evidence="9">
    <location>
        <begin position="579"/>
        <end position="589"/>
    </location>
</feature>
<dbReference type="PANTHER" id="PTHR14513">
    <property type="entry name" value="PROTECTION OF TELOMERES 1"/>
    <property type="match status" value="1"/>
</dbReference>
<keyword evidence="5" id="KW-0158">Chromosome</keyword>
<dbReference type="Pfam" id="PF16686">
    <property type="entry name" value="POT1PC"/>
    <property type="match status" value="1"/>
</dbReference>
<comment type="caution">
    <text evidence="11">The sequence shown here is derived from an EMBL/GenBank/DDBJ whole genome shotgun (WGS) entry which is preliminary data.</text>
</comment>
<dbReference type="Pfam" id="PF02765">
    <property type="entry name" value="POT1"/>
    <property type="match status" value="1"/>
</dbReference>
<evidence type="ECO:0000256" key="9">
    <source>
        <dbReference type="SAM" id="MobiDB-lite"/>
    </source>
</evidence>
<dbReference type="EMBL" id="CAJHNH020005001">
    <property type="protein sequence ID" value="CAG5131978.1"/>
    <property type="molecule type" value="Genomic_DNA"/>
</dbReference>
<dbReference type="GO" id="GO:0010521">
    <property type="term" value="F:telomerase inhibitor activity"/>
    <property type="evidence" value="ECO:0007669"/>
    <property type="project" value="TreeGrafter"/>
</dbReference>
<feature type="region of interest" description="Disordered" evidence="9">
    <location>
        <begin position="463"/>
        <end position="484"/>
    </location>
</feature>
<dbReference type="InterPro" id="IPR032042">
    <property type="entry name" value="POT1PC"/>
</dbReference>
<feature type="domain" description="Telomeric single stranded DNA binding POT1/Cdc13" evidence="10">
    <location>
        <begin position="92"/>
        <end position="221"/>
    </location>
</feature>
<dbReference type="GO" id="GO:0016233">
    <property type="term" value="P:telomere capping"/>
    <property type="evidence" value="ECO:0007669"/>
    <property type="project" value="TreeGrafter"/>
</dbReference>
<dbReference type="SMART" id="SM00976">
    <property type="entry name" value="Telo_bind"/>
    <property type="match status" value="1"/>
</dbReference>
<accession>A0A8S3ZV95</accession>
<keyword evidence="7" id="KW-0238">DNA-binding</keyword>
<reference evidence="11" key="1">
    <citation type="submission" date="2021-04" db="EMBL/GenBank/DDBJ databases">
        <authorList>
            <consortium name="Molecular Ecology Group"/>
        </authorList>
    </citation>
    <scope>NUCLEOTIDE SEQUENCE</scope>
</reference>
<feature type="compositionally biased region" description="Low complexity" evidence="9">
    <location>
        <begin position="465"/>
        <end position="484"/>
    </location>
</feature>
<dbReference type="OrthoDB" id="2186770at2759"/>
<evidence type="ECO:0000256" key="3">
    <source>
        <dbReference type="ARBA" id="ARBA00008442"/>
    </source>
</evidence>
<proteinExistence type="inferred from homology"/>
<evidence type="ECO:0000256" key="5">
    <source>
        <dbReference type="ARBA" id="ARBA00022454"/>
    </source>
</evidence>
<comment type="similarity">
    <text evidence="3">Belongs to the telombin family.</text>
</comment>
<evidence type="ECO:0000256" key="2">
    <source>
        <dbReference type="ARBA" id="ARBA00004574"/>
    </source>
</evidence>
<dbReference type="GO" id="GO:0098505">
    <property type="term" value="F:G-rich strand telomeric DNA binding"/>
    <property type="evidence" value="ECO:0007669"/>
    <property type="project" value="TreeGrafter"/>
</dbReference>
<dbReference type="Proteomes" id="UP000678393">
    <property type="component" value="Unassembled WGS sequence"/>
</dbReference>
<protein>
    <recommendedName>
        <fullName evidence="4">Protection of telomeres protein 1</fullName>
    </recommendedName>
</protein>
<dbReference type="CDD" id="cd04497">
    <property type="entry name" value="hPOT1_OB1_like"/>
    <property type="match status" value="1"/>
</dbReference>
<feature type="region of interest" description="Disordered" evidence="9">
    <location>
        <begin position="579"/>
        <end position="606"/>
    </location>
</feature>
<dbReference type="GO" id="GO:0032210">
    <property type="term" value="P:regulation of telomere maintenance via telomerase"/>
    <property type="evidence" value="ECO:0007669"/>
    <property type="project" value="TreeGrafter"/>
</dbReference>
<evidence type="ECO:0000256" key="6">
    <source>
        <dbReference type="ARBA" id="ARBA00022895"/>
    </source>
</evidence>
<keyword evidence="6" id="KW-0779">Telomere</keyword>
<dbReference type="SUPFAM" id="SSF50249">
    <property type="entry name" value="Nucleic acid-binding proteins"/>
    <property type="match status" value="2"/>
</dbReference>
<evidence type="ECO:0000313" key="12">
    <source>
        <dbReference type="Proteomes" id="UP000678393"/>
    </source>
</evidence>
<name>A0A8S3ZV95_9EUPU</name>
<dbReference type="GO" id="GO:0000783">
    <property type="term" value="C:nuclear telomere cap complex"/>
    <property type="evidence" value="ECO:0007669"/>
    <property type="project" value="TreeGrafter"/>
</dbReference>
<organism evidence="11 12">
    <name type="scientific">Candidula unifasciata</name>
    <dbReference type="NCBI Taxonomy" id="100452"/>
    <lineage>
        <taxon>Eukaryota</taxon>
        <taxon>Metazoa</taxon>
        <taxon>Spiralia</taxon>
        <taxon>Lophotrochozoa</taxon>
        <taxon>Mollusca</taxon>
        <taxon>Gastropoda</taxon>
        <taxon>Heterobranchia</taxon>
        <taxon>Euthyneura</taxon>
        <taxon>Panpulmonata</taxon>
        <taxon>Eupulmonata</taxon>
        <taxon>Stylommatophora</taxon>
        <taxon>Helicina</taxon>
        <taxon>Helicoidea</taxon>
        <taxon>Geomitridae</taxon>
        <taxon>Candidula</taxon>
    </lineage>
</organism>
<dbReference type="InterPro" id="IPR011564">
    <property type="entry name" value="Telomer_end-bd_POT1/Cdc13"/>
</dbReference>
<evidence type="ECO:0000256" key="8">
    <source>
        <dbReference type="ARBA" id="ARBA00023242"/>
    </source>
</evidence>
<evidence type="ECO:0000256" key="4">
    <source>
        <dbReference type="ARBA" id="ARBA00015253"/>
    </source>
</evidence>
<evidence type="ECO:0000256" key="1">
    <source>
        <dbReference type="ARBA" id="ARBA00004123"/>
    </source>
</evidence>
<sequence length="853" mass="94872">ATISHRYGHNTLPVSSMKLILENNQGDTIVLIAVGQVADDLDVCVKGDVLVLLKFVVEKSPGHCKQLYQIIADDTEAGCLVWTAAQSRTYSYRPLEELKVNTTVDVYGVVTSYKPPAKTKGSDFVCTVGLTDSSLGPDNWLVCNIFSPSEAQLPKVEVGNVLRLHRLKIQNFQGKKQGRSGPGFHWLLFHGSFENREASSSSYTVEQQDEIMVKSLFEWWLEHAGLDSVRTYKDLSEVQPHMYFNLICQVIRVADYQVPAYDCKVLRVWDGSKFQGDVKMTAREELKDPVQEDSTLMEASAGLAVDVYLFGEHKLRADKIQPGSFIELINLHAAVVTGRVEMTLHEGTRYERGVNDLSRSSPQVRHLSELLTSIVDKVNTDRANALKRQHIAVDSLAINSLIEIEKQSHVLEQHQEASEDKRRKSSDGEDLLEISSNSDQSLQFSDADLQAKRDLASQPVLSRVQDNSISSSDHSLPSSQPHSNEIISDSISQQVSDKLINTPERSSQPHYIEIVGDTFCQQVSNKLINTPEQSSQDSFHTASSQPEVDTADIAISNFSLPEPVAAQRIFLSLKTKPDTQENINDHHQQSSELQPDTQENPNDGHRLLTLSNSDVLSLSSSVYCFETAQFTQTCTAVNTQGPDVVAETEASRETTQPPRCMLTTASTVVGHHTAVPECSLRTVLEGSVCQKHKVLVRVQAMAPNPVILGKLVNFTCCHCGYIESAESMKVQLGTDLPVHVCSVDVAQCQQLEPVIVLSFILTDGQDSVTAYVWGKHAIQFLCDIEPLELLSDPELFKHVQERLETLCPLGSRLEDRPWLECCLFSYGTVSVLNIRYLIQYLCNICFSPNTPLY</sequence>
<gene>
    <name evidence="11" type="ORF">CUNI_LOCUS17536</name>
</gene>
<dbReference type="InterPro" id="IPR012340">
    <property type="entry name" value="NA-bd_OB-fold"/>
</dbReference>
<keyword evidence="12" id="KW-1185">Reference proteome</keyword>
<comment type="subcellular location">
    <subcellularLocation>
        <location evidence="2">Chromosome</location>
        <location evidence="2">Telomere</location>
    </subcellularLocation>
    <subcellularLocation>
        <location evidence="1">Nucleus</location>
    </subcellularLocation>
</comment>
<dbReference type="Gene3D" id="2.40.50.140">
    <property type="entry name" value="Nucleic acid-binding proteins"/>
    <property type="match status" value="2"/>
</dbReference>
<dbReference type="AlphaFoldDB" id="A0A8S3ZV95"/>
<feature type="compositionally biased region" description="Polar residues" evidence="9">
    <location>
        <begin position="590"/>
        <end position="601"/>
    </location>
</feature>
<dbReference type="InterPro" id="IPR028389">
    <property type="entry name" value="POT1"/>
</dbReference>
<evidence type="ECO:0000259" key="10">
    <source>
        <dbReference type="SMART" id="SM00976"/>
    </source>
</evidence>
<keyword evidence="8" id="KW-0539">Nucleus</keyword>